<keyword evidence="1" id="KW-1133">Transmembrane helix</keyword>
<evidence type="ECO:0000313" key="2">
    <source>
        <dbReference type="EMBL" id="OLY81550.1"/>
    </source>
</evidence>
<evidence type="ECO:0000256" key="1">
    <source>
        <dbReference type="SAM" id="Phobius"/>
    </source>
</evidence>
<protein>
    <submittedName>
        <fullName evidence="2">Uncharacterized protein</fullName>
    </submittedName>
</protein>
<reference evidence="2 3" key="1">
    <citation type="journal article" date="2016" name="Mol. Biol. Evol.">
        <title>Genome-Wide Survey of Gut Fungi (Harpellales) Reveals the First Horizontally Transferred Ubiquitin Gene from a Mosquito Host.</title>
        <authorList>
            <person name="Wang Y."/>
            <person name="White M.M."/>
            <person name="Kvist S."/>
            <person name="Moncalvo J.M."/>
        </authorList>
    </citation>
    <scope>NUCLEOTIDE SEQUENCE [LARGE SCALE GENOMIC DNA]</scope>
    <source>
        <strain evidence="2 3">ALG-7-W6</strain>
    </source>
</reference>
<keyword evidence="1" id="KW-0472">Membrane</keyword>
<evidence type="ECO:0000313" key="3">
    <source>
        <dbReference type="Proteomes" id="UP000187455"/>
    </source>
</evidence>
<sequence length="229" mass="26598">MSEDISSYSRYQSYQNGDPEQLKLEIETEEQACTGFFGFNVWFTLVLSLFTTLPVFFIPICSTAEFPDTFSRFKFFINVVNFLAKDFWMYLVSIFSCFAIYILVSHRKTSRFGLSIDPTQNPKLEHEKVMFLSEKDHVFVEDVETPEFILSKSQKNYKNFVVPNVLLPWIIVSFSTVVLPSLSNIIEYTGVDTPTVKYLRLLSNILYETKGVYVLCALLSTPRDDRLYH</sequence>
<dbReference type="Proteomes" id="UP000187455">
    <property type="component" value="Unassembled WGS sequence"/>
</dbReference>
<feature type="transmembrane region" description="Helical" evidence="1">
    <location>
        <begin position="87"/>
        <end position="104"/>
    </location>
</feature>
<name>A0A1R0GXD0_9FUNG</name>
<keyword evidence="1" id="KW-0812">Transmembrane</keyword>
<comment type="caution">
    <text evidence="2">The sequence shown here is derived from an EMBL/GenBank/DDBJ whole genome shotgun (WGS) entry which is preliminary data.</text>
</comment>
<feature type="transmembrane region" description="Helical" evidence="1">
    <location>
        <begin position="160"/>
        <end position="179"/>
    </location>
</feature>
<keyword evidence="3" id="KW-1185">Reference proteome</keyword>
<accession>A0A1R0GXD0</accession>
<dbReference type="EMBL" id="LSSL01002355">
    <property type="protein sequence ID" value="OLY81550.1"/>
    <property type="molecule type" value="Genomic_DNA"/>
</dbReference>
<feature type="transmembrane region" description="Helical" evidence="1">
    <location>
        <begin position="41"/>
        <end position="67"/>
    </location>
</feature>
<proteinExistence type="predicted"/>
<dbReference type="AlphaFoldDB" id="A0A1R0GXD0"/>
<organism evidence="2 3">
    <name type="scientific">Smittium mucronatum</name>
    <dbReference type="NCBI Taxonomy" id="133383"/>
    <lineage>
        <taxon>Eukaryota</taxon>
        <taxon>Fungi</taxon>
        <taxon>Fungi incertae sedis</taxon>
        <taxon>Zoopagomycota</taxon>
        <taxon>Kickxellomycotina</taxon>
        <taxon>Harpellomycetes</taxon>
        <taxon>Harpellales</taxon>
        <taxon>Legeriomycetaceae</taxon>
        <taxon>Smittium</taxon>
    </lineage>
</organism>
<gene>
    <name evidence="2" type="ORF">AYI68_g4343</name>
</gene>